<gene>
    <name evidence="1" type="ORF">F0U60_04365</name>
</gene>
<dbReference type="Proteomes" id="UP001611383">
    <property type="component" value="Chromosome"/>
</dbReference>
<proteinExistence type="predicted"/>
<dbReference type="EMBL" id="CP043494">
    <property type="protein sequence ID" value="WNG43413.1"/>
    <property type="molecule type" value="Genomic_DNA"/>
</dbReference>
<organism evidence="1 2">
    <name type="scientific">Archangium minus</name>
    <dbReference type="NCBI Taxonomy" id="83450"/>
    <lineage>
        <taxon>Bacteria</taxon>
        <taxon>Pseudomonadati</taxon>
        <taxon>Myxococcota</taxon>
        <taxon>Myxococcia</taxon>
        <taxon>Myxococcales</taxon>
        <taxon>Cystobacterineae</taxon>
        <taxon>Archangiaceae</taxon>
        <taxon>Archangium</taxon>
    </lineage>
</organism>
<keyword evidence="2" id="KW-1185">Reference proteome</keyword>
<sequence>MVRRLIAENIDSVEQLEILLLLFQHPQRTWNAESVARELRVSALSAGERLEDLNYDGLVARVDGSAGEYRYGPETPALDEAVRGLSTAYAERRVTVINLIFSKPVDKIRTFADAFRLRKKGDDNG</sequence>
<protein>
    <recommendedName>
        <fullName evidence="3">HTH marR-type domain-containing protein</fullName>
    </recommendedName>
</protein>
<evidence type="ECO:0000313" key="2">
    <source>
        <dbReference type="Proteomes" id="UP001611383"/>
    </source>
</evidence>
<evidence type="ECO:0008006" key="3">
    <source>
        <dbReference type="Google" id="ProtNLM"/>
    </source>
</evidence>
<dbReference type="RefSeq" id="WP_395814280.1">
    <property type="nucleotide sequence ID" value="NZ_CP043494.1"/>
</dbReference>
<evidence type="ECO:0000313" key="1">
    <source>
        <dbReference type="EMBL" id="WNG43413.1"/>
    </source>
</evidence>
<reference evidence="1 2" key="1">
    <citation type="submission" date="2019-08" db="EMBL/GenBank/DDBJ databases">
        <title>Archangium and Cystobacter genomes.</title>
        <authorList>
            <person name="Chen I.-C.K."/>
            <person name="Wielgoss S."/>
        </authorList>
    </citation>
    <scope>NUCLEOTIDE SEQUENCE [LARGE SCALE GENOMIC DNA]</scope>
    <source>
        <strain evidence="1 2">Cbm 6</strain>
    </source>
</reference>
<accession>A0ABY9WIH6</accession>
<name>A0ABY9WIH6_9BACT</name>